<dbReference type="PANTHER" id="PTHR11795:SF445">
    <property type="entry name" value="AMINO ACID ABC TRANSPORTER PERMEASE PROTEIN"/>
    <property type="match status" value="1"/>
</dbReference>
<feature type="non-terminal residue" evidence="3">
    <location>
        <position position="1"/>
    </location>
</feature>
<keyword evidence="1" id="KW-0813">Transport</keyword>
<evidence type="ECO:0000256" key="1">
    <source>
        <dbReference type="ARBA" id="ARBA00022448"/>
    </source>
</evidence>
<name>A0A0F8Z427_9ZZZZ</name>
<dbReference type="AlphaFoldDB" id="A0A0F8Z427"/>
<feature type="transmembrane region" description="Helical" evidence="2">
    <location>
        <begin position="14"/>
        <end position="38"/>
    </location>
</feature>
<proteinExistence type="predicted"/>
<dbReference type="InterPro" id="IPR052157">
    <property type="entry name" value="BCAA_transport_permease"/>
</dbReference>
<keyword evidence="2" id="KW-0472">Membrane</keyword>
<comment type="caution">
    <text evidence="3">The sequence shown here is derived from an EMBL/GenBank/DDBJ whole genome shotgun (WGS) entry which is preliminary data.</text>
</comment>
<gene>
    <name evidence="3" type="ORF">LCGC14_2820080</name>
</gene>
<keyword evidence="2" id="KW-1133">Transmembrane helix</keyword>
<evidence type="ECO:0000256" key="2">
    <source>
        <dbReference type="SAM" id="Phobius"/>
    </source>
</evidence>
<keyword evidence="2" id="KW-0812">Transmembrane</keyword>
<dbReference type="EMBL" id="LAZR01053423">
    <property type="protein sequence ID" value="KKK80780.1"/>
    <property type="molecule type" value="Genomic_DNA"/>
</dbReference>
<dbReference type="PANTHER" id="PTHR11795">
    <property type="entry name" value="BRANCHED-CHAIN AMINO ACID TRANSPORT SYSTEM PERMEASE PROTEIN LIVH"/>
    <property type="match status" value="1"/>
</dbReference>
<accession>A0A0F8Z427</accession>
<dbReference type="GO" id="GO:0005886">
    <property type="term" value="C:plasma membrane"/>
    <property type="evidence" value="ECO:0007669"/>
    <property type="project" value="TreeGrafter"/>
</dbReference>
<protein>
    <submittedName>
        <fullName evidence="3">Uncharacterized protein</fullName>
    </submittedName>
</protein>
<sequence>LHPYVGLPYTVRSFMIVIVAGLGNLPGVALSGMGLGVFEEFADYILGTEFRIGAVFLLLVLILVYRRFKLSRKREYLT</sequence>
<dbReference type="GO" id="GO:0022857">
    <property type="term" value="F:transmembrane transporter activity"/>
    <property type="evidence" value="ECO:0007669"/>
    <property type="project" value="TreeGrafter"/>
</dbReference>
<reference evidence="3" key="1">
    <citation type="journal article" date="2015" name="Nature">
        <title>Complex archaea that bridge the gap between prokaryotes and eukaryotes.</title>
        <authorList>
            <person name="Spang A."/>
            <person name="Saw J.H."/>
            <person name="Jorgensen S.L."/>
            <person name="Zaremba-Niedzwiedzka K."/>
            <person name="Martijn J."/>
            <person name="Lind A.E."/>
            <person name="van Eijk R."/>
            <person name="Schleper C."/>
            <person name="Guy L."/>
            <person name="Ettema T.J."/>
        </authorList>
    </citation>
    <scope>NUCLEOTIDE SEQUENCE</scope>
</reference>
<organism evidence="3">
    <name type="scientific">marine sediment metagenome</name>
    <dbReference type="NCBI Taxonomy" id="412755"/>
    <lineage>
        <taxon>unclassified sequences</taxon>
        <taxon>metagenomes</taxon>
        <taxon>ecological metagenomes</taxon>
    </lineage>
</organism>
<feature type="transmembrane region" description="Helical" evidence="2">
    <location>
        <begin position="44"/>
        <end position="65"/>
    </location>
</feature>
<evidence type="ECO:0000313" key="3">
    <source>
        <dbReference type="EMBL" id="KKK80780.1"/>
    </source>
</evidence>